<dbReference type="Proteomes" id="UP000243459">
    <property type="component" value="Chromosome 7"/>
</dbReference>
<dbReference type="Gramene" id="ONK62240">
    <property type="protein sequence ID" value="ONK62240"/>
    <property type="gene ID" value="A4U43_C07F1810"/>
</dbReference>
<gene>
    <name evidence="5" type="ORF">A4U43_C07F1810</name>
</gene>
<dbReference type="EMBL" id="CM007387">
    <property type="protein sequence ID" value="ONK62240.1"/>
    <property type="molecule type" value="Genomic_DNA"/>
</dbReference>
<feature type="domain" description="Factor of DNA methylation 1-5/IDN2" evidence="4">
    <location>
        <begin position="300"/>
        <end position="429"/>
    </location>
</feature>
<dbReference type="InterPro" id="IPR038588">
    <property type="entry name" value="XS_domain_sf"/>
</dbReference>
<reference evidence="6" key="1">
    <citation type="journal article" date="2017" name="Nat. Commun.">
        <title>The asparagus genome sheds light on the origin and evolution of a young Y chromosome.</title>
        <authorList>
            <person name="Harkess A."/>
            <person name="Zhou J."/>
            <person name="Xu C."/>
            <person name="Bowers J.E."/>
            <person name="Van der Hulst R."/>
            <person name="Ayyampalayam S."/>
            <person name="Mercati F."/>
            <person name="Riccardi P."/>
            <person name="McKain M.R."/>
            <person name="Kakrana A."/>
            <person name="Tang H."/>
            <person name="Ray J."/>
            <person name="Groenendijk J."/>
            <person name="Arikit S."/>
            <person name="Mathioni S.M."/>
            <person name="Nakano M."/>
            <person name="Shan H."/>
            <person name="Telgmann-Rauber A."/>
            <person name="Kanno A."/>
            <person name="Yue Z."/>
            <person name="Chen H."/>
            <person name="Li W."/>
            <person name="Chen Y."/>
            <person name="Xu X."/>
            <person name="Zhang Y."/>
            <person name="Luo S."/>
            <person name="Chen H."/>
            <person name="Gao J."/>
            <person name="Mao Z."/>
            <person name="Pires J.C."/>
            <person name="Luo M."/>
            <person name="Kudrna D."/>
            <person name="Wing R.A."/>
            <person name="Meyers B.C."/>
            <person name="Yi K."/>
            <person name="Kong H."/>
            <person name="Lavrijsen P."/>
            <person name="Sunseri F."/>
            <person name="Falavigna A."/>
            <person name="Ye Y."/>
            <person name="Leebens-Mack J.H."/>
            <person name="Chen G."/>
        </authorList>
    </citation>
    <scope>NUCLEOTIDE SEQUENCE [LARGE SCALE GENOMIC DNA]</scope>
    <source>
        <strain evidence="6">cv. DH0086</strain>
    </source>
</reference>
<evidence type="ECO:0000259" key="3">
    <source>
        <dbReference type="Pfam" id="PF03468"/>
    </source>
</evidence>
<dbReference type="InterPro" id="IPR045177">
    <property type="entry name" value="FDM1-5/IDN2"/>
</dbReference>
<dbReference type="PANTHER" id="PTHR21596">
    <property type="entry name" value="RIBONUCLEASE P SUBUNIT P38"/>
    <property type="match status" value="1"/>
</dbReference>
<dbReference type="InterPro" id="IPR005379">
    <property type="entry name" value="FDM1-5/IDN2_XH"/>
</dbReference>
<dbReference type="GO" id="GO:0080188">
    <property type="term" value="P:gene silencing by siRNA-directed DNA methylation"/>
    <property type="evidence" value="ECO:0007669"/>
    <property type="project" value="InterPro"/>
</dbReference>
<accession>A0A5P1EDK4</accession>
<protein>
    <recommendedName>
        <fullName evidence="7">Factor of DNA methylation 1-5/IDN2 domain-containing protein</fullName>
    </recommendedName>
</protein>
<dbReference type="Pfam" id="PF03469">
    <property type="entry name" value="XH"/>
    <property type="match status" value="1"/>
</dbReference>
<evidence type="ECO:0000313" key="5">
    <source>
        <dbReference type="EMBL" id="ONK62240.1"/>
    </source>
</evidence>
<proteinExistence type="predicted"/>
<evidence type="ECO:0000256" key="2">
    <source>
        <dbReference type="SAM" id="MobiDB-lite"/>
    </source>
</evidence>
<name>A0A5P1EDK4_ASPOF</name>
<organism evidence="5 6">
    <name type="scientific">Asparagus officinalis</name>
    <name type="common">Garden asparagus</name>
    <dbReference type="NCBI Taxonomy" id="4686"/>
    <lineage>
        <taxon>Eukaryota</taxon>
        <taxon>Viridiplantae</taxon>
        <taxon>Streptophyta</taxon>
        <taxon>Embryophyta</taxon>
        <taxon>Tracheophyta</taxon>
        <taxon>Spermatophyta</taxon>
        <taxon>Magnoliopsida</taxon>
        <taxon>Liliopsida</taxon>
        <taxon>Asparagales</taxon>
        <taxon>Asparagaceae</taxon>
        <taxon>Asparagoideae</taxon>
        <taxon>Asparagus</taxon>
    </lineage>
</organism>
<evidence type="ECO:0000256" key="1">
    <source>
        <dbReference type="SAM" id="Coils"/>
    </source>
</evidence>
<sequence>MDDNTIARFLTESNPNPNGPNPNPIPRPIEPKAEPEPEPEPSPELFVWPWTGVLANVPIGEPLEERFSKFKPLEVIPLFVREHDKPNGNCVVIMRFNKDWSGFRDAVAFENQFKAVGLGREEWVKGKFEVGKGDLYGWMAREEDFNGDDSVGEYLKRNGKVLTVSEVENEQAKENGRMVALLASQIEVKNQHLMDMQCRYNLSDLSLRRILEDKNRVHLAFNEKMRRMQGEARDNARKVFEENEKLRLELDSKKKELDLRRKELDKLESLNEGEKQKLDDEKQKGLDGLMMKGRTVIGIKRMGELDEKPFQNACKKKFQEDVDIKALTLCSEWQEKLKNPSWHPFKIVESGGKAEEVIDESDINLKHIWIEWGDDVYNAVKTALLEINQYNPSGRYVIPELWNFKENRKATVKEVVQYLIKHWRSLKNKR</sequence>
<feature type="coiled-coil region" evidence="1">
    <location>
        <begin position="236"/>
        <end position="284"/>
    </location>
</feature>
<evidence type="ECO:0000313" key="6">
    <source>
        <dbReference type="Proteomes" id="UP000243459"/>
    </source>
</evidence>
<keyword evidence="1" id="KW-0175">Coiled coil</keyword>
<evidence type="ECO:0008006" key="7">
    <source>
        <dbReference type="Google" id="ProtNLM"/>
    </source>
</evidence>
<dbReference type="Gene3D" id="3.30.70.2890">
    <property type="entry name" value="XS domain"/>
    <property type="match status" value="1"/>
</dbReference>
<feature type="region of interest" description="Disordered" evidence="2">
    <location>
        <begin position="1"/>
        <end position="42"/>
    </location>
</feature>
<dbReference type="PANTHER" id="PTHR21596:SF51">
    <property type="entry name" value="OS01G0147700 PROTEIN"/>
    <property type="match status" value="1"/>
</dbReference>
<dbReference type="Pfam" id="PF03468">
    <property type="entry name" value="XS"/>
    <property type="match status" value="1"/>
</dbReference>
<evidence type="ECO:0000259" key="4">
    <source>
        <dbReference type="Pfam" id="PF03469"/>
    </source>
</evidence>
<feature type="domain" description="XS" evidence="3">
    <location>
        <begin position="44"/>
        <end position="146"/>
    </location>
</feature>
<dbReference type="OMA" id="YMASMEL"/>
<feature type="compositionally biased region" description="Pro residues" evidence="2">
    <location>
        <begin position="17"/>
        <end position="28"/>
    </location>
</feature>
<dbReference type="InterPro" id="IPR005380">
    <property type="entry name" value="XS_domain"/>
</dbReference>
<dbReference type="AlphaFoldDB" id="A0A5P1EDK4"/>
<keyword evidence="6" id="KW-1185">Reference proteome</keyword>